<dbReference type="Proteomes" id="UP000599109">
    <property type="component" value="Unassembled WGS sequence"/>
</dbReference>
<sequence>MEKRLLEELLPICMYVQANYRPGLYMSVRWIDGPQTYDAEIEQRGGHVSENNYPAKAYAEVTSAVHPNEYLSRELLDTAGFAFGLDGLRRLKDGSIESVPVSHTNGDFVAKFADLVLDQVAKKEAKRYPQDTTLIVQCTLNLPYMPDEWADLVVRIRERLPPSQFREIYLYDPVGRYSHTIFPKSKAADGARPV</sequence>
<organism evidence="1 2">
    <name type="scientific">Ramlibacter monticola</name>
    <dbReference type="NCBI Taxonomy" id="1926872"/>
    <lineage>
        <taxon>Bacteria</taxon>
        <taxon>Pseudomonadati</taxon>
        <taxon>Pseudomonadota</taxon>
        <taxon>Betaproteobacteria</taxon>
        <taxon>Burkholderiales</taxon>
        <taxon>Comamonadaceae</taxon>
        <taxon>Ramlibacter</taxon>
    </lineage>
</organism>
<dbReference type="RefSeq" id="WP_201675424.1">
    <property type="nucleotide sequence ID" value="NZ_JAEQNE010000004.1"/>
</dbReference>
<dbReference type="AlphaFoldDB" id="A0A936Z0R2"/>
<protein>
    <submittedName>
        <fullName evidence="1">Uncharacterized protein</fullName>
    </submittedName>
</protein>
<proteinExistence type="predicted"/>
<comment type="caution">
    <text evidence="1">The sequence shown here is derived from an EMBL/GenBank/DDBJ whole genome shotgun (WGS) entry which is preliminary data.</text>
</comment>
<reference evidence="1 2" key="1">
    <citation type="journal article" date="2017" name="Int. J. Syst. Evol. Microbiol.">
        <title>Ramlibacter monticola sp. nov., isolated from forest soil.</title>
        <authorList>
            <person name="Chaudhary D.K."/>
            <person name="Kim J."/>
        </authorList>
    </citation>
    <scope>NUCLEOTIDE SEQUENCE [LARGE SCALE GENOMIC DNA]</scope>
    <source>
        <strain evidence="1 2">KACC 19175</strain>
    </source>
</reference>
<name>A0A936Z0R2_9BURK</name>
<keyword evidence="2" id="KW-1185">Reference proteome</keyword>
<dbReference type="EMBL" id="JAEQNE010000004">
    <property type="protein sequence ID" value="MBL0392765.1"/>
    <property type="molecule type" value="Genomic_DNA"/>
</dbReference>
<gene>
    <name evidence="1" type="ORF">JJ685_16635</name>
</gene>
<evidence type="ECO:0000313" key="2">
    <source>
        <dbReference type="Proteomes" id="UP000599109"/>
    </source>
</evidence>
<evidence type="ECO:0000313" key="1">
    <source>
        <dbReference type="EMBL" id="MBL0392765.1"/>
    </source>
</evidence>
<accession>A0A936Z0R2</accession>